<proteinExistence type="predicted"/>
<organism evidence="2 3">
    <name type="scientific">Trypanosoma rangeli SC58</name>
    <dbReference type="NCBI Taxonomy" id="429131"/>
    <lineage>
        <taxon>Eukaryota</taxon>
        <taxon>Discoba</taxon>
        <taxon>Euglenozoa</taxon>
        <taxon>Kinetoplastea</taxon>
        <taxon>Metakinetoplastina</taxon>
        <taxon>Trypanosomatida</taxon>
        <taxon>Trypanosomatidae</taxon>
        <taxon>Trypanosoma</taxon>
        <taxon>Herpetosoma</taxon>
    </lineage>
</organism>
<dbReference type="InterPro" id="IPR013783">
    <property type="entry name" value="Ig-like_fold"/>
</dbReference>
<sequence>MTYLGDDICSGGIIDCLYTLYEGSTDGGVFMDLTVSHPPTLVVVTFGKPPVSSAVVLEAAYDDEASFITNLMRTYPFSKFILVTYAEEATPASGQASVGTPSMEWVQKLPPKFCCVHLSSFQRHVVCAPAVCELNPDWIRELQGMSQSLHTPQELVVDLFLRIGLRIKLTTLCHLAAEGHWMGNENLVAALLERMAAWAGKEAQTSFTDVSSVVTGTLQARCRAHFERVSHIVPHYSMLELGFRIKGLASCLDAECDAGDGSAERNTLPHQPTVRKSPIWLLVLHACGSGRTRRSLEEVTWLLEKLTLDDVVFVSLAGDVVVQPSHASEALRQWEVNKDDARQRHKKHRPPLQLAMVKMWQQARTVLRHWRYERHCRLVRGESAADCRIAIVFFAPSHGGSYEELLLSSVRRGPAFYRVPVFCVVTPERVKKVRVLMDLCLLTQGRLLYTTGDVADFDANIPSEGACKSVIHTTLQLIRNISHLNTAFFFVAGHSSGRPVELLTTSTTFGEVFAALLRSDSLTGGRTGKYLLLGSLQNESEIPVYVSQHLSEALDMEDTRLRMMVCAYTLDRGDYEVVPLRSLGSLKGTTPSERVWWTRLQFASGLLDEMQPRRMYPAIKSKHLLEGDAEGWNGAYTMGDTHLTNRGERCGLLLASWILSECSAQPIRELEHAVLASFASPSHNLSGGILWRENEGWWAVPPAAPCSARLTPRPQVDLSWTNFSVHGTYASSVAAILSRTFPFNPMKQQPSSLSSSTTLALESLRYNNAVIRLASAEHVPALKEATERYIVLSTVDLATETMTMQQVIPATSPSDVVRSIAHEFKNLALKQIYCVVHLALRRAPALWVSQEDVMVADGIVFSTPFAGVESVNVIAVSHNRAEVEWSGTARTVQLTCRPISEHESRNKNAVSYVYSEVDEHVTAEGNVVSHHVITELKPCTIYSLEVRPVELGEDRSMVKSFLWSEGVELYFATCVEHKRSMLRLNAAIPSESGVTLTFSYPIHSEVVVLSSSAALGLRVTPTITPLNDPDGAQLVQTEDSEGNEHVVTFYANGLGTVLLHIAFDVEICPTFWQGRNKGRRMSWSRRAMAPQTEEMGPFEVVSGVCCAATHARSVVLAWEGISFFFNVCLTTCNSLGEEVSVCERVVSGLGSLCITVDALMPCTRYTARVRTVNNAETGSVEFYTLPDSPSQEVVIATSNMASLLLRVQLQAKDEGNEFISVRLIPKASFLSNADGTGGVAVASYAQVPVCQPVVLGIEANWRVSSTEILRSEPTLLFAVTDLRCVRETDGCLTMAWTCAAELHGSPLTVSIDEESFVLQTCNELRIEPPSSTPARVLFHGPAIIPEVTPIFLVPGPPPLDFFNCTVGALVGNAMEVCISTDFIALLRRLFADVMKQLRVFLNVAATETAEGRQYELPLKEYDENDVVVQVSVPKSSEQRAVVLRVQLREIDDDDGNALLSSMTDEAALCSRPTLLIPKPFSEAFTFPITLPARIKGLRVMALLPTSVALAWAPPEGVGSYAADCTEVRATVRCVAQEDHRWECRLSVPLPTRSVSVGSLVPATPYHVAVRGCDDDEGESVCIVTPHELTDDALSDVLLSVEASLAGRGSEGAMPVCSHSGRTMTEALTLQMTLPPAKCTCWTIPAHSAWLAEETEECEQVSPCLCVCASLHVAVTAESGESLQLWSTAGESQAQSVFHTFPIVQDALVASLPRLEMKWASDVQYIPRRQEEESGAAATCVDEVNAVVETALTRRNTIPAPTSADTVQSIVTRTTTIGTTSVNLPPDRRIVVDVVGCPRLQSIDKDHCTVEWDGSCTLYTAHWRVAPAGAIHTATVMRQPGGRPQLTVDLHLLSFTVLMFCVHGAEGVSNCVLFTVVVPLTATGPQLCSHDKEEDVERHISVGLSSELVEVVWPAEMGARLPDDWKDVVCSLNVTDRSNSVWVAGFTEMMGNRFSGRSPNPSSIKWLDPVVSLPTLMA</sequence>
<keyword evidence="3" id="KW-1185">Reference proteome</keyword>
<evidence type="ECO:0000313" key="2">
    <source>
        <dbReference type="EMBL" id="ESL08312.1"/>
    </source>
</evidence>
<comment type="caution">
    <text evidence="2">The sequence shown here is derived from an EMBL/GenBank/DDBJ whole genome shotgun (WGS) entry which is preliminary data.</text>
</comment>
<dbReference type="CDD" id="cd00063">
    <property type="entry name" value="FN3"/>
    <property type="match status" value="1"/>
</dbReference>
<evidence type="ECO:0000313" key="3">
    <source>
        <dbReference type="Proteomes" id="UP000031737"/>
    </source>
</evidence>
<evidence type="ECO:0000259" key="1">
    <source>
        <dbReference type="PROSITE" id="PS50853"/>
    </source>
</evidence>
<feature type="domain" description="Fibronectin type-III" evidence="1">
    <location>
        <begin position="1493"/>
        <end position="1587"/>
    </location>
</feature>
<dbReference type="InterPro" id="IPR003961">
    <property type="entry name" value="FN3_dom"/>
</dbReference>
<dbReference type="VEuPathDB" id="TriTrypDB:TRSC58_03987"/>
<dbReference type="Gene3D" id="2.60.40.10">
    <property type="entry name" value="Immunoglobulins"/>
    <property type="match status" value="1"/>
</dbReference>
<reference evidence="2 3" key="1">
    <citation type="submission" date="2013-07" db="EMBL/GenBank/DDBJ databases">
        <authorList>
            <person name="Stoco P.H."/>
            <person name="Wagner G."/>
            <person name="Gerber A."/>
            <person name="Zaha A."/>
            <person name="Thompson C."/>
            <person name="Bartholomeu D.C."/>
            <person name="Luckemeyer D.D."/>
            <person name="Bahia D."/>
            <person name="Loreto E."/>
            <person name="Prestes E.B."/>
            <person name="Lima F.M."/>
            <person name="Rodrigues-Luiz G."/>
            <person name="Vallejo G.A."/>
            <person name="Filho J.F."/>
            <person name="Monteiro K.M."/>
            <person name="Tyler K.M."/>
            <person name="de Almeida L.G."/>
            <person name="Ortiz M.F."/>
            <person name="Siervo M.A."/>
            <person name="de Moraes M.H."/>
            <person name="Cunha O.L."/>
            <person name="Mendonca-Neto R."/>
            <person name="Silva R."/>
            <person name="Teixeira S.M."/>
            <person name="Murta S.M."/>
            <person name="Sincero T.C."/>
            <person name="Mendes T.A."/>
            <person name="Urmenyi T.P."/>
            <person name="Silva V.G."/>
            <person name="da Rocha W.D."/>
            <person name="Andersson B."/>
            <person name="Romanha A.J."/>
            <person name="Steindel M."/>
            <person name="de Vasconcelos A.T."/>
            <person name="Grisard E.C."/>
        </authorList>
    </citation>
    <scope>NUCLEOTIDE SEQUENCE [LARGE SCALE GENOMIC DNA]</scope>
    <source>
        <strain evidence="2 3">SC58</strain>
    </source>
</reference>
<name>A0A061J4S4_TRYRA</name>
<dbReference type="PROSITE" id="PS50853">
    <property type="entry name" value="FN3"/>
    <property type="match status" value="2"/>
</dbReference>
<protein>
    <recommendedName>
        <fullName evidence="1">Fibronectin type-III domain-containing protein</fullName>
    </recommendedName>
</protein>
<gene>
    <name evidence="2" type="ORF">TRSC58_03987</name>
</gene>
<dbReference type="SUPFAM" id="SSF49265">
    <property type="entry name" value="Fibronectin type III"/>
    <property type="match status" value="1"/>
</dbReference>
<dbReference type="Proteomes" id="UP000031737">
    <property type="component" value="Unassembled WGS sequence"/>
</dbReference>
<dbReference type="OrthoDB" id="241167at2759"/>
<dbReference type="SMART" id="SM00060">
    <property type="entry name" value="FN3"/>
    <property type="match status" value="3"/>
</dbReference>
<accession>A0A061J4S4</accession>
<feature type="domain" description="Fibronectin type-III" evidence="1">
    <location>
        <begin position="1100"/>
        <end position="1187"/>
    </location>
</feature>
<dbReference type="InterPro" id="IPR036116">
    <property type="entry name" value="FN3_sf"/>
</dbReference>
<dbReference type="EMBL" id="AUPL01003987">
    <property type="protein sequence ID" value="ESL08312.1"/>
    <property type="molecule type" value="Genomic_DNA"/>
</dbReference>